<evidence type="ECO:0000256" key="1">
    <source>
        <dbReference type="SAM" id="MobiDB-lite"/>
    </source>
</evidence>
<dbReference type="InterPro" id="IPR017894">
    <property type="entry name" value="HTH_IS21_transposase_type"/>
</dbReference>
<gene>
    <name evidence="3" type="ORF">GK108_08610</name>
</gene>
<sequence>MEGRTAEGLRDWLKVHPSVEVITRDRSGEYSRGAREGAPQAQQVADRWHLLQNLEQVLERILAVCYQRLRKLPVSQAVPTTQSTTERLAYVMRDYSKNELEARLAGREKRVGYFNTVQQLHQAGMSISTISRKLAMNRSTVRRYAYAESFPERVQRPTGRSMLTPYLAYLENRYQQGCRNAQQLWRELGQQGYPGAHNQIAKWLSRRRNEDAPMTQKQAVTNSPAPHQPSFDLPTTQQLAWLMVRPVSLLEEADRQILSYVCQDSIIDQVYGLVRDFGAMIRTRQAELLDDWLVRCQICPAVLLQQFGVRLQQDYAAVRAALATPWSNGQTKGQVTRLKLIKRQMYGRAKLDLLRQRVIYRC</sequence>
<feature type="region of interest" description="Disordered" evidence="1">
    <location>
        <begin position="211"/>
        <end position="230"/>
    </location>
</feature>
<protein>
    <submittedName>
        <fullName evidence="3">Transposase</fullName>
    </submittedName>
</protein>
<feature type="compositionally biased region" description="Polar residues" evidence="1">
    <location>
        <begin position="215"/>
        <end position="225"/>
    </location>
</feature>
<feature type="domain" description="HTH IS21-type" evidence="2">
    <location>
        <begin position="112"/>
        <end position="174"/>
    </location>
</feature>
<dbReference type="PROSITE" id="PS50531">
    <property type="entry name" value="HTH_IS21"/>
    <property type="match status" value="1"/>
</dbReference>
<dbReference type="EMBL" id="JAAFZH010000003">
    <property type="protein sequence ID" value="NDU94933.1"/>
    <property type="molecule type" value="Genomic_DNA"/>
</dbReference>
<reference evidence="3 4" key="1">
    <citation type="submission" date="2020-02" db="EMBL/GenBank/DDBJ databases">
        <title>Draft genome sequence of two Spirosoma agri KCTC 52727 and Spirosoma terrae KCTC 52035.</title>
        <authorList>
            <person name="Rojas J."/>
            <person name="Ambika Manirajan B."/>
            <person name="Suarez C."/>
            <person name="Ratering S."/>
            <person name="Schnell S."/>
        </authorList>
    </citation>
    <scope>NUCLEOTIDE SEQUENCE [LARGE SCALE GENOMIC DNA]</scope>
    <source>
        <strain evidence="3 4">KCTC 52035</strain>
    </source>
</reference>
<comment type="caution">
    <text evidence="3">The sequence shown here is derived from an EMBL/GenBank/DDBJ whole genome shotgun (WGS) entry which is preliminary data.</text>
</comment>
<evidence type="ECO:0000313" key="3">
    <source>
        <dbReference type="EMBL" id="NDU94933.1"/>
    </source>
</evidence>
<accession>A0A6L9L880</accession>
<dbReference type="InterPro" id="IPR002560">
    <property type="entry name" value="Transposase_DDE"/>
</dbReference>
<organism evidence="3 4">
    <name type="scientific">Spirosoma terrae</name>
    <dbReference type="NCBI Taxonomy" id="1968276"/>
    <lineage>
        <taxon>Bacteria</taxon>
        <taxon>Pseudomonadati</taxon>
        <taxon>Bacteroidota</taxon>
        <taxon>Cytophagia</taxon>
        <taxon>Cytophagales</taxon>
        <taxon>Cytophagaceae</taxon>
        <taxon>Spirosoma</taxon>
    </lineage>
</organism>
<keyword evidence="4" id="KW-1185">Reference proteome</keyword>
<dbReference type="Proteomes" id="UP000474175">
    <property type="component" value="Unassembled WGS sequence"/>
</dbReference>
<proteinExistence type="predicted"/>
<evidence type="ECO:0000313" key="4">
    <source>
        <dbReference type="Proteomes" id="UP000474175"/>
    </source>
</evidence>
<dbReference type="InterPro" id="IPR047951">
    <property type="entry name" value="Transpos_ISL3"/>
</dbReference>
<name>A0A6L9L880_9BACT</name>
<dbReference type="PANTHER" id="PTHR33498">
    <property type="entry name" value="TRANSPOSASE FOR INSERTION SEQUENCE ELEMENT IS1557"/>
    <property type="match status" value="1"/>
</dbReference>
<evidence type="ECO:0000259" key="2">
    <source>
        <dbReference type="PROSITE" id="PS50531"/>
    </source>
</evidence>
<dbReference type="Pfam" id="PF01610">
    <property type="entry name" value="DDE_Tnp_ISL3"/>
    <property type="match status" value="2"/>
</dbReference>
<dbReference type="PANTHER" id="PTHR33498:SF1">
    <property type="entry name" value="TRANSPOSASE FOR INSERTION SEQUENCE ELEMENT IS1557"/>
    <property type="match status" value="1"/>
</dbReference>
<dbReference type="AlphaFoldDB" id="A0A6L9L880"/>